<evidence type="ECO:0000313" key="4">
    <source>
        <dbReference type="Proteomes" id="UP000736787"/>
    </source>
</evidence>
<organism evidence="2 4">
    <name type="scientific">Phytophthora cactorum</name>
    <dbReference type="NCBI Taxonomy" id="29920"/>
    <lineage>
        <taxon>Eukaryota</taxon>
        <taxon>Sar</taxon>
        <taxon>Stramenopiles</taxon>
        <taxon>Oomycota</taxon>
        <taxon>Peronosporomycetes</taxon>
        <taxon>Peronosporales</taxon>
        <taxon>Peronosporaceae</taxon>
        <taxon>Phytophthora</taxon>
    </lineage>
</organism>
<dbReference type="EMBL" id="RCMV01001421">
    <property type="protein sequence ID" value="KAG3208682.1"/>
    <property type="molecule type" value="Genomic_DNA"/>
</dbReference>
<comment type="caution">
    <text evidence="2">The sequence shown here is derived from an EMBL/GenBank/DDBJ whole genome shotgun (WGS) entry which is preliminary data.</text>
</comment>
<gene>
    <name evidence="2" type="ORF">PC117_g23279</name>
    <name evidence="3" type="ORF">PC129_g20294</name>
</gene>
<protein>
    <submittedName>
        <fullName evidence="2">Uncharacterized protein</fullName>
    </submittedName>
</protein>
<evidence type="ECO:0000313" key="3">
    <source>
        <dbReference type="EMBL" id="KAG3208682.1"/>
    </source>
</evidence>
<proteinExistence type="predicted"/>
<dbReference type="Proteomes" id="UP000736787">
    <property type="component" value="Unassembled WGS sequence"/>
</dbReference>
<evidence type="ECO:0000313" key="2">
    <source>
        <dbReference type="EMBL" id="KAG2895289.1"/>
    </source>
</evidence>
<accession>A0A8T1B8R1</accession>
<feature type="region of interest" description="Disordered" evidence="1">
    <location>
        <begin position="1"/>
        <end position="38"/>
    </location>
</feature>
<reference evidence="2" key="1">
    <citation type="submission" date="2018-10" db="EMBL/GenBank/DDBJ databases">
        <title>Effector identification in a new, highly contiguous assembly of the strawberry crown rot pathogen Phytophthora cactorum.</title>
        <authorList>
            <person name="Armitage A.D."/>
            <person name="Nellist C.F."/>
            <person name="Bates H."/>
            <person name="Vickerstaff R.J."/>
            <person name="Harrison R.J."/>
        </authorList>
    </citation>
    <scope>NUCLEOTIDE SEQUENCE</scope>
    <source>
        <strain evidence="2">4040</strain>
        <strain evidence="3">P421</strain>
    </source>
</reference>
<dbReference type="AlphaFoldDB" id="A0A8T1B8R1"/>
<dbReference type="EMBL" id="RCMK01001389">
    <property type="protein sequence ID" value="KAG2895289.1"/>
    <property type="molecule type" value="Genomic_DNA"/>
</dbReference>
<evidence type="ECO:0000256" key="1">
    <source>
        <dbReference type="SAM" id="MobiDB-lite"/>
    </source>
</evidence>
<name>A0A8T1B8R1_9STRA</name>
<sequence>MIASSATTVFGPGGDGNDSAWTKRDPNTSEDADLVDGLPVPSCTPLVASQPIFQLL</sequence>
<dbReference type="Proteomes" id="UP000760860">
    <property type="component" value="Unassembled WGS sequence"/>
</dbReference>